<sequence>MSPLPTIKIEKAFRQKGLTAKEASGHRKWMFLYKGKYTGIFTKVSRGPKYKMIDDSNLGKMSKQLKFLMLSDFKDFVECPITQEMYLDLLKEQNYI</sequence>
<accession>X1FW70</accession>
<reference evidence="1" key="1">
    <citation type="journal article" date="2014" name="Front. Microbiol.">
        <title>High frequency of phylogenetically diverse reductive dehalogenase-homologous genes in deep subseafloor sedimentary metagenomes.</title>
        <authorList>
            <person name="Kawai M."/>
            <person name="Futagami T."/>
            <person name="Toyoda A."/>
            <person name="Takaki Y."/>
            <person name="Nishi S."/>
            <person name="Hori S."/>
            <person name="Arai W."/>
            <person name="Tsubouchi T."/>
            <person name="Morono Y."/>
            <person name="Uchiyama I."/>
            <person name="Ito T."/>
            <person name="Fujiyama A."/>
            <person name="Inagaki F."/>
            <person name="Takami H."/>
        </authorList>
    </citation>
    <scope>NUCLEOTIDE SEQUENCE</scope>
    <source>
        <strain evidence="1">Expedition CK06-06</strain>
    </source>
</reference>
<gene>
    <name evidence="1" type="ORF">S03H2_27519</name>
</gene>
<proteinExistence type="predicted"/>
<dbReference type="EMBL" id="BARU01016563">
    <property type="protein sequence ID" value="GAH49896.1"/>
    <property type="molecule type" value="Genomic_DNA"/>
</dbReference>
<organism evidence="1">
    <name type="scientific">marine sediment metagenome</name>
    <dbReference type="NCBI Taxonomy" id="412755"/>
    <lineage>
        <taxon>unclassified sequences</taxon>
        <taxon>metagenomes</taxon>
        <taxon>ecological metagenomes</taxon>
    </lineage>
</organism>
<protein>
    <recommendedName>
        <fullName evidence="2">Type II toxin-antitoxin system HicA family toxin</fullName>
    </recommendedName>
</protein>
<name>X1FW70_9ZZZZ</name>
<evidence type="ECO:0008006" key="2">
    <source>
        <dbReference type="Google" id="ProtNLM"/>
    </source>
</evidence>
<dbReference type="AlphaFoldDB" id="X1FW70"/>
<evidence type="ECO:0000313" key="1">
    <source>
        <dbReference type="EMBL" id="GAH49896.1"/>
    </source>
</evidence>
<comment type="caution">
    <text evidence="1">The sequence shown here is derived from an EMBL/GenBank/DDBJ whole genome shotgun (WGS) entry which is preliminary data.</text>
</comment>